<name>M5RDA1_9BACT</name>
<keyword evidence="2" id="KW-1185">Reference proteome</keyword>
<dbReference type="SUPFAM" id="SSF52047">
    <property type="entry name" value="RNI-like"/>
    <property type="match status" value="1"/>
</dbReference>
<proteinExistence type="predicted"/>
<dbReference type="Gene3D" id="3.80.10.10">
    <property type="entry name" value="Ribonuclease Inhibitor"/>
    <property type="match status" value="1"/>
</dbReference>
<organism evidence="1 2">
    <name type="scientific">Rhodopirellula maiorica SM1</name>
    <dbReference type="NCBI Taxonomy" id="1265738"/>
    <lineage>
        <taxon>Bacteria</taxon>
        <taxon>Pseudomonadati</taxon>
        <taxon>Planctomycetota</taxon>
        <taxon>Planctomycetia</taxon>
        <taxon>Pirellulales</taxon>
        <taxon>Pirellulaceae</taxon>
        <taxon>Novipirellula</taxon>
    </lineage>
</organism>
<dbReference type="PATRIC" id="fig|1265738.3.peg.5608"/>
<dbReference type="AlphaFoldDB" id="M5RDA1"/>
<gene>
    <name evidence="1" type="ORF">RMSM_05606</name>
</gene>
<comment type="caution">
    <text evidence="1">The sequence shown here is derived from an EMBL/GenBank/DDBJ whole genome shotgun (WGS) entry which is preliminary data.</text>
</comment>
<protein>
    <recommendedName>
        <fullName evidence="3">Leucine Rich repeats (2 copies)</fullName>
    </recommendedName>
</protein>
<sequence length="236" mass="26558">MLRLKRVVRFRLVSLLIFTAFVAIWVAATIRPLRYLADAQRLRDLGGRVANRGTDLGITGVPYLVFCRLTGRHTELPCILTLDEQCPESAPALRIAGRIPTFAAIDLTRSDVDDESFAFLKPLRDVQDIRVQGRPLTNSSMLIVRRWNGLRSASFHGTEIDDAGVAHLAGCEQLTELSLRSTRLTDRSVETLVSLKQLERLDVTNCRLSRKAIKQLTEALPKCKVETRDPWHVEAE</sequence>
<dbReference type="Proteomes" id="UP000011991">
    <property type="component" value="Unassembled WGS sequence"/>
</dbReference>
<accession>M5RDA1</accession>
<evidence type="ECO:0000313" key="1">
    <source>
        <dbReference type="EMBL" id="EMI17463.1"/>
    </source>
</evidence>
<evidence type="ECO:0008006" key="3">
    <source>
        <dbReference type="Google" id="ProtNLM"/>
    </source>
</evidence>
<dbReference type="EMBL" id="ANOG01000796">
    <property type="protein sequence ID" value="EMI17463.1"/>
    <property type="molecule type" value="Genomic_DNA"/>
</dbReference>
<dbReference type="InterPro" id="IPR032675">
    <property type="entry name" value="LRR_dom_sf"/>
</dbReference>
<reference evidence="1 2" key="1">
    <citation type="journal article" date="2013" name="Mar. Genomics">
        <title>Expression of sulfatases in Rhodopirellula baltica and the diversity of sulfatases in the genus Rhodopirellula.</title>
        <authorList>
            <person name="Wegner C.E."/>
            <person name="Richter-Heitmann T."/>
            <person name="Klindworth A."/>
            <person name="Klockow C."/>
            <person name="Richter M."/>
            <person name="Achstetter T."/>
            <person name="Glockner F.O."/>
            <person name="Harder J."/>
        </authorList>
    </citation>
    <scope>NUCLEOTIDE SEQUENCE [LARGE SCALE GENOMIC DNA]</scope>
    <source>
        <strain evidence="1 2">SM1</strain>
    </source>
</reference>
<evidence type="ECO:0000313" key="2">
    <source>
        <dbReference type="Proteomes" id="UP000011991"/>
    </source>
</evidence>